<dbReference type="Gene3D" id="1.20.58.340">
    <property type="entry name" value="Magnesium transport protein CorA, transmembrane region"/>
    <property type="match status" value="1"/>
</dbReference>
<protein>
    <recommendedName>
        <fullName evidence="4">Cora-domain-containing protein</fullName>
    </recommendedName>
</protein>
<keyword evidence="1" id="KW-0812">Transmembrane</keyword>
<accession>A0AA38RVE5</accession>
<evidence type="ECO:0000313" key="2">
    <source>
        <dbReference type="EMBL" id="KAJ9149183.1"/>
    </source>
</evidence>
<evidence type="ECO:0000313" key="3">
    <source>
        <dbReference type="Proteomes" id="UP001174691"/>
    </source>
</evidence>
<evidence type="ECO:0008006" key="4">
    <source>
        <dbReference type="Google" id="ProtNLM"/>
    </source>
</evidence>
<keyword evidence="1" id="KW-0472">Membrane</keyword>
<feature type="transmembrane region" description="Helical" evidence="1">
    <location>
        <begin position="384"/>
        <end position="406"/>
    </location>
</feature>
<keyword evidence="3" id="KW-1185">Reference proteome</keyword>
<keyword evidence="1" id="KW-1133">Transmembrane helix</keyword>
<proteinExistence type="predicted"/>
<name>A0AA38RVE5_9PEZI</name>
<evidence type="ECO:0000256" key="1">
    <source>
        <dbReference type="SAM" id="Phobius"/>
    </source>
</evidence>
<feature type="transmembrane region" description="Helical" evidence="1">
    <location>
        <begin position="426"/>
        <end position="447"/>
    </location>
</feature>
<comment type="caution">
    <text evidence="2">The sequence shown here is derived from an EMBL/GenBank/DDBJ whole genome shotgun (WGS) entry which is preliminary data.</text>
</comment>
<dbReference type="Proteomes" id="UP001174691">
    <property type="component" value="Unassembled WGS sequence"/>
</dbReference>
<dbReference type="AlphaFoldDB" id="A0AA38RVE5"/>
<dbReference type="EMBL" id="JANBVN010000081">
    <property type="protein sequence ID" value="KAJ9149183.1"/>
    <property type="molecule type" value="Genomic_DNA"/>
</dbReference>
<reference evidence="2" key="1">
    <citation type="submission" date="2022-07" db="EMBL/GenBank/DDBJ databases">
        <title>Fungi with potential for degradation of polypropylene.</title>
        <authorList>
            <person name="Gostincar C."/>
        </authorList>
    </citation>
    <scope>NUCLEOTIDE SEQUENCE</scope>
    <source>
        <strain evidence="2">EXF-13287</strain>
    </source>
</reference>
<gene>
    <name evidence="2" type="ORF">NKR19_g5763</name>
</gene>
<sequence>MFASSREQLLSESVWLSSDATFVQFGEFWRYAQPEGVDSVELHRSASLKDHEIPDWLCQTGNHAPLKPSASGARLETSIRLLACERRYYQPVSFSMSKASYLATEREFGLHPSTLSSFHMDSGMFSVHNMDRRDGSSEINIVVKLPQKYQIGNFGLSMTFDLSTRRTTALLHGTGLLVDGTSGAYPNNSQLDAVLSLIQAVSSMWAHPLCLPTTILQHHLALTERFRRHVLDKRVTQVQDDLGFTKAGRLSLKRGTADFLKSPVSDSRGNLRHLTAEMNTVATEIMFFVHVADWDCECAAFLRRVCEDVAVRLPLGGCEAAEMLETLDYAVSASKMLRSQLDMLRQVMASELGILYSLVAQIDNHLNAKMAASTQLDSLAMKTLAFMATLFLPGTFVATLFSMSMFNWQTDAGGDMEGGVVSPYFWIYWVVALPLTGLVAIAVRFWWAREKRKIDVDILNSIDSLAPGVVPKSGEGVVPSALKRLGLDWSSPRNKDKET</sequence>
<organism evidence="2 3">
    <name type="scientific">Coniochaeta hoffmannii</name>
    <dbReference type="NCBI Taxonomy" id="91930"/>
    <lineage>
        <taxon>Eukaryota</taxon>
        <taxon>Fungi</taxon>
        <taxon>Dikarya</taxon>
        <taxon>Ascomycota</taxon>
        <taxon>Pezizomycotina</taxon>
        <taxon>Sordariomycetes</taxon>
        <taxon>Sordariomycetidae</taxon>
        <taxon>Coniochaetales</taxon>
        <taxon>Coniochaetaceae</taxon>
        <taxon>Coniochaeta</taxon>
    </lineage>
</organism>